<name>A0ABR1IWX4_9AGAR</name>
<protein>
    <submittedName>
        <fullName evidence="1">Uncharacterized protein</fullName>
    </submittedName>
</protein>
<evidence type="ECO:0000313" key="1">
    <source>
        <dbReference type="EMBL" id="KAK7443488.1"/>
    </source>
</evidence>
<comment type="caution">
    <text evidence="1">The sequence shown here is derived from an EMBL/GenBank/DDBJ whole genome shotgun (WGS) entry which is preliminary data.</text>
</comment>
<evidence type="ECO:0000313" key="2">
    <source>
        <dbReference type="Proteomes" id="UP001498398"/>
    </source>
</evidence>
<accession>A0ABR1IWX4</accession>
<sequence length="399" mass="44938">MHSVFASQLPYELQYSILTSVIADTVHSICTSEDDQDWELDVLQTLSVVNKSFRTICISLCTRCFGGHEGQSPIAISSQKISRLRRMVTENLEHEDIDQLHDGWSNFSSCNETHNLFDCYTLLVSFRRLRKSSTKSRSVEEYNKTQQLVITSAKLLSLACQQATKNLGDVGGGLFVPLSRVASQELVLLDTSVRVVNLFHIVENALKFLNVIWKAKGRFGAELVSSMGIIDDGEEEACMDNIKFRLSVIYKSAVRYNEALEASKESYLSDDIILLHQFPRVLIILKKLVEPTVCAKVEDVEMKKHQGFGREARNSVFSLTEEEDASSDKTTGYKSLILGFCKLWIRSMSDPWTTIEESNSEEFQSSYEVLESFVKRQEFDDVSGQSSSGNAAIQSIIQT</sequence>
<organism evidence="1 2">
    <name type="scientific">Marasmiellus scandens</name>
    <dbReference type="NCBI Taxonomy" id="2682957"/>
    <lineage>
        <taxon>Eukaryota</taxon>
        <taxon>Fungi</taxon>
        <taxon>Dikarya</taxon>
        <taxon>Basidiomycota</taxon>
        <taxon>Agaricomycotina</taxon>
        <taxon>Agaricomycetes</taxon>
        <taxon>Agaricomycetidae</taxon>
        <taxon>Agaricales</taxon>
        <taxon>Marasmiineae</taxon>
        <taxon>Omphalotaceae</taxon>
        <taxon>Marasmiellus</taxon>
    </lineage>
</organism>
<dbReference type="EMBL" id="JBANRG010000054">
    <property type="protein sequence ID" value="KAK7443488.1"/>
    <property type="molecule type" value="Genomic_DNA"/>
</dbReference>
<gene>
    <name evidence="1" type="ORF">VKT23_015662</name>
</gene>
<proteinExistence type="predicted"/>
<keyword evidence="2" id="KW-1185">Reference proteome</keyword>
<dbReference type="Proteomes" id="UP001498398">
    <property type="component" value="Unassembled WGS sequence"/>
</dbReference>
<reference evidence="1 2" key="1">
    <citation type="submission" date="2024-01" db="EMBL/GenBank/DDBJ databases">
        <title>A draft genome for the cacao thread blight pathogen Marasmiellus scandens.</title>
        <authorList>
            <person name="Baruah I.K."/>
            <person name="Leung J."/>
            <person name="Bukari Y."/>
            <person name="Amoako-Attah I."/>
            <person name="Meinhardt L.W."/>
            <person name="Bailey B.A."/>
            <person name="Cohen S.P."/>
        </authorList>
    </citation>
    <scope>NUCLEOTIDE SEQUENCE [LARGE SCALE GENOMIC DNA]</scope>
    <source>
        <strain evidence="1 2">GH-19</strain>
    </source>
</reference>